<dbReference type="RefSeq" id="WP_068493872.1">
    <property type="nucleotide sequence ID" value="NZ_CZJY01000053.1"/>
</dbReference>
<keyword evidence="3" id="KW-0472">Membrane</keyword>
<keyword evidence="1" id="KW-1003">Cell membrane</keyword>
<evidence type="ECO:0000256" key="1">
    <source>
        <dbReference type="ARBA" id="ARBA00022475"/>
    </source>
</evidence>
<evidence type="ECO:0000313" key="8">
    <source>
        <dbReference type="Proteomes" id="UP000545286"/>
    </source>
</evidence>
<sequence>MRFSRSARASTAIAALALAALGLSGCAAAAAPEATGSSPAATVTVTATAATTPSAPESPAPETGTACTDSTQAAVLEDTLPQVAAYPDFPDVPWVAADPDRETWDSCAPLSYAVATLEGGTASTPNHILLFHGGQFIGTATADAYGFFPGVQQLSDTAITVTYRYPLPGEPNAAPTGEAVATYAWDEATQSVVMDGDLPPV</sequence>
<gene>
    <name evidence="7" type="ORF">FHX72_003366</name>
</gene>
<name>A0A7W4URC7_9MICO</name>
<feature type="chain" id="PRO_5031297042" description="LppP/LprE family lipoprotein" evidence="6">
    <location>
        <begin position="30"/>
        <end position="201"/>
    </location>
</feature>
<evidence type="ECO:0000256" key="5">
    <source>
        <dbReference type="ARBA" id="ARBA00023288"/>
    </source>
</evidence>
<evidence type="ECO:0000256" key="4">
    <source>
        <dbReference type="ARBA" id="ARBA00023139"/>
    </source>
</evidence>
<evidence type="ECO:0000256" key="2">
    <source>
        <dbReference type="ARBA" id="ARBA00022729"/>
    </source>
</evidence>
<dbReference type="InterPro" id="IPR025971">
    <property type="entry name" value="LppP/LprE"/>
</dbReference>
<dbReference type="PROSITE" id="PS51257">
    <property type="entry name" value="PROKAR_LIPOPROTEIN"/>
    <property type="match status" value="1"/>
</dbReference>
<dbReference type="OrthoDB" id="3254867at2"/>
<evidence type="ECO:0000256" key="3">
    <source>
        <dbReference type="ARBA" id="ARBA00023136"/>
    </source>
</evidence>
<accession>A0A7W4URC7</accession>
<evidence type="ECO:0000313" key="7">
    <source>
        <dbReference type="EMBL" id="MBB2959214.1"/>
    </source>
</evidence>
<evidence type="ECO:0008006" key="9">
    <source>
        <dbReference type="Google" id="ProtNLM"/>
    </source>
</evidence>
<feature type="signal peptide" evidence="6">
    <location>
        <begin position="1"/>
        <end position="29"/>
    </location>
</feature>
<dbReference type="EMBL" id="JACHWJ010000005">
    <property type="protein sequence ID" value="MBB2959214.1"/>
    <property type="molecule type" value="Genomic_DNA"/>
</dbReference>
<keyword evidence="5" id="KW-0449">Lipoprotein</keyword>
<comment type="caution">
    <text evidence="7">The sequence shown here is derived from an EMBL/GenBank/DDBJ whole genome shotgun (WGS) entry which is preliminary data.</text>
</comment>
<proteinExistence type="predicted"/>
<organism evidence="7 8">
    <name type="scientific">Pseudoclavibacter helvolus</name>
    <dbReference type="NCBI Taxonomy" id="255205"/>
    <lineage>
        <taxon>Bacteria</taxon>
        <taxon>Bacillati</taxon>
        <taxon>Actinomycetota</taxon>
        <taxon>Actinomycetes</taxon>
        <taxon>Micrococcales</taxon>
        <taxon>Microbacteriaceae</taxon>
        <taxon>Pseudoclavibacter</taxon>
    </lineage>
</organism>
<dbReference type="Proteomes" id="UP000545286">
    <property type="component" value="Unassembled WGS sequence"/>
</dbReference>
<dbReference type="Pfam" id="PF14041">
    <property type="entry name" value="Lipoprotein_21"/>
    <property type="match status" value="1"/>
</dbReference>
<reference evidence="7 8" key="1">
    <citation type="submission" date="2020-08" db="EMBL/GenBank/DDBJ databases">
        <title>Sequencing the genomes of 1000 actinobacteria strains.</title>
        <authorList>
            <person name="Klenk H.-P."/>
        </authorList>
    </citation>
    <scope>NUCLEOTIDE SEQUENCE [LARGE SCALE GENOMIC DNA]</scope>
    <source>
        <strain evidence="7 8">DSM 20419</strain>
    </source>
</reference>
<dbReference type="AlphaFoldDB" id="A0A7W4URC7"/>
<keyword evidence="8" id="KW-1185">Reference proteome</keyword>
<protein>
    <recommendedName>
        <fullName evidence="9">LppP/LprE family lipoprotein</fullName>
    </recommendedName>
</protein>
<keyword evidence="4" id="KW-0564">Palmitate</keyword>
<keyword evidence="2 6" id="KW-0732">Signal</keyword>
<evidence type="ECO:0000256" key="6">
    <source>
        <dbReference type="SAM" id="SignalP"/>
    </source>
</evidence>